<reference evidence="2" key="1">
    <citation type="submission" date="2021-05" db="EMBL/GenBank/DDBJ databases">
        <authorList>
            <person name="Alioto T."/>
            <person name="Alioto T."/>
            <person name="Gomez Garrido J."/>
        </authorList>
    </citation>
    <scope>NUCLEOTIDE SEQUENCE</scope>
</reference>
<dbReference type="EMBL" id="HBUF01148642">
    <property type="protein sequence ID" value="CAG6647757.1"/>
    <property type="molecule type" value="Transcribed_RNA"/>
</dbReference>
<feature type="transmembrane region" description="Helical" evidence="1">
    <location>
        <begin position="71"/>
        <end position="89"/>
    </location>
</feature>
<organism evidence="2">
    <name type="scientific">Cacopsylla melanoneura</name>
    <dbReference type="NCBI Taxonomy" id="428564"/>
    <lineage>
        <taxon>Eukaryota</taxon>
        <taxon>Metazoa</taxon>
        <taxon>Ecdysozoa</taxon>
        <taxon>Arthropoda</taxon>
        <taxon>Hexapoda</taxon>
        <taxon>Insecta</taxon>
        <taxon>Pterygota</taxon>
        <taxon>Neoptera</taxon>
        <taxon>Paraneoptera</taxon>
        <taxon>Hemiptera</taxon>
        <taxon>Sternorrhyncha</taxon>
        <taxon>Psylloidea</taxon>
        <taxon>Psyllidae</taxon>
        <taxon>Psyllinae</taxon>
        <taxon>Cacopsylla</taxon>
    </lineage>
</organism>
<dbReference type="EMBL" id="HBUF01512581">
    <property type="protein sequence ID" value="CAG6747043.1"/>
    <property type="molecule type" value="Transcribed_RNA"/>
</dbReference>
<dbReference type="AlphaFoldDB" id="A0A8D8RFK9"/>
<name>A0A8D8RFK9_9HEMI</name>
<protein>
    <submittedName>
        <fullName evidence="2">Uncharacterized protein</fullName>
    </submittedName>
</protein>
<evidence type="ECO:0000313" key="2">
    <source>
        <dbReference type="EMBL" id="CAG6647757.1"/>
    </source>
</evidence>
<keyword evidence="1" id="KW-0812">Transmembrane</keyword>
<sequence length="101" mass="12081">MLSIWVIFGFPIRITTFVFVRAIFFICSVRAFVMFIFSIWSVRPFVMVIFSVWTARAFVMAIFSIWSTRALFTSVFVISLWIFLTRTIFFRKKCHFAFLFS</sequence>
<feature type="transmembrane region" description="Helical" evidence="1">
    <location>
        <begin position="12"/>
        <end position="33"/>
    </location>
</feature>
<proteinExistence type="predicted"/>
<evidence type="ECO:0000256" key="1">
    <source>
        <dbReference type="SAM" id="Phobius"/>
    </source>
</evidence>
<keyword evidence="1" id="KW-1133">Transmembrane helix</keyword>
<accession>A0A8D8RFK9</accession>
<keyword evidence="1" id="KW-0472">Membrane</keyword>